<evidence type="ECO:0000313" key="2">
    <source>
        <dbReference type="EMBL" id="GGO88695.1"/>
    </source>
</evidence>
<sequence>MPLLDRVAQGGGRAGVDAADLLQVHALMAGEPKDQGGDHDQRREEGSQQSEHGLTLGHG</sequence>
<feature type="compositionally biased region" description="Basic and acidic residues" evidence="1">
    <location>
        <begin position="31"/>
        <end position="46"/>
    </location>
</feature>
<gene>
    <name evidence="2" type="ORF">GCM10011584_16320</name>
</gene>
<keyword evidence="3" id="KW-1185">Reference proteome</keyword>
<evidence type="ECO:0000256" key="1">
    <source>
        <dbReference type="SAM" id="MobiDB-lite"/>
    </source>
</evidence>
<evidence type="ECO:0000313" key="3">
    <source>
        <dbReference type="Proteomes" id="UP000655410"/>
    </source>
</evidence>
<accession>A0ABQ2N9X2</accession>
<organism evidence="2 3">
    <name type="scientific">Nocardioides phosphati</name>
    <dbReference type="NCBI Taxonomy" id="1867775"/>
    <lineage>
        <taxon>Bacteria</taxon>
        <taxon>Bacillati</taxon>
        <taxon>Actinomycetota</taxon>
        <taxon>Actinomycetes</taxon>
        <taxon>Propionibacteriales</taxon>
        <taxon>Nocardioidaceae</taxon>
        <taxon>Nocardioides</taxon>
    </lineage>
</organism>
<comment type="caution">
    <text evidence="2">The sequence shown here is derived from an EMBL/GenBank/DDBJ whole genome shotgun (WGS) entry which is preliminary data.</text>
</comment>
<name>A0ABQ2N9X2_9ACTN</name>
<dbReference type="Proteomes" id="UP000655410">
    <property type="component" value="Unassembled WGS sequence"/>
</dbReference>
<proteinExistence type="predicted"/>
<dbReference type="EMBL" id="BMNI01000003">
    <property type="protein sequence ID" value="GGO88695.1"/>
    <property type="molecule type" value="Genomic_DNA"/>
</dbReference>
<feature type="region of interest" description="Disordered" evidence="1">
    <location>
        <begin position="28"/>
        <end position="59"/>
    </location>
</feature>
<reference evidence="3" key="1">
    <citation type="journal article" date="2019" name="Int. J. Syst. Evol. Microbiol.">
        <title>The Global Catalogue of Microorganisms (GCM) 10K type strain sequencing project: providing services to taxonomists for standard genome sequencing and annotation.</title>
        <authorList>
            <consortium name="The Broad Institute Genomics Platform"/>
            <consortium name="The Broad Institute Genome Sequencing Center for Infectious Disease"/>
            <person name="Wu L."/>
            <person name="Ma J."/>
        </authorList>
    </citation>
    <scope>NUCLEOTIDE SEQUENCE [LARGE SCALE GENOMIC DNA]</scope>
    <source>
        <strain evidence="3">CGMCC 4.7371</strain>
    </source>
</reference>
<protein>
    <submittedName>
        <fullName evidence="2">Uncharacterized protein</fullName>
    </submittedName>
</protein>